<comment type="subunit">
    <text evidence="13">Interacts with the Sec translocase complex via SecD. Specifically interacts with transmembrane segments of nascent integral membrane proteins during membrane integration.</text>
</comment>
<dbReference type="RefSeq" id="WP_184342304.1">
    <property type="nucleotide sequence ID" value="NZ_JACHIG010000010.1"/>
</dbReference>
<comment type="similarity">
    <text evidence="2 13">Belongs to the OXA1/ALB3/YidC family. Type 1 subfamily.</text>
</comment>
<reference evidence="17 18" key="1">
    <citation type="submission" date="2020-08" db="EMBL/GenBank/DDBJ databases">
        <title>Genomic Encyclopedia of Type Strains, Phase IV (KMG-IV): sequencing the most valuable type-strain genomes for metagenomic binning, comparative biology and taxonomic classification.</title>
        <authorList>
            <person name="Goeker M."/>
        </authorList>
    </citation>
    <scope>NUCLEOTIDE SEQUENCE [LARGE SCALE GENOMIC DNA]</scope>
    <source>
        <strain evidence="17 18">DSM 12252</strain>
    </source>
</reference>
<evidence type="ECO:0000256" key="7">
    <source>
        <dbReference type="ARBA" id="ARBA00022927"/>
    </source>
</evidence>
<keyword evidence="6 13" id="KW-0812">Transmembrane</keyword>
<evidence type="ECO:0000256" key="11">
    <source>
        <dbReference type="ARBA" id="ARBA00033245"/>
    </source>
</evidence>
<accession>A0A7W7YE24</accession>
<dbReference type="EMBL" id="JACHIG010000010">
    <property type="protein sequence ID" value="MBB5034463.1"/>
    <property type="molecule type" value="Genomic_DNA"/>
</dbReference>
<organism evidence="17 18">
    <name type="scientific">Prosthecobacter vanneervenii</name>
    <dbReference type="NCBI Taxonomy" id="48466"/>
    <lineage>
        <taxon>Bacteria</taxon>
        <taxon>Pseudomonadati</taxon>
        <taxon>Verrucomicrobiota</taxon>
        <taxon>Verrucomicrobiia</taxon>
        <taxon>Verrucomicrobiales</taxon>
        <taxon>Verrucomicrobiaceae</taxon>
        <taxon>Prosthecobacter</taxon>
    </lineage>
</organism>
<keyword evidence="8 13" id="KW-1133">Transmembrane helix</keyword>
<evidence type="ECO:0000256" key="5">
    <source>
        <dbReference type="ARBA" id="ARBA00022475"/>
    </source>
</evidence>
<protein>
    <recommendedName>
        <fullName evidence="3 13">Membrane protein insertase YidC</fullName>
    </recommendedName>
    <alternativeName>
        <fullName evidence="12 13">Foldase YidC</fullName>
    </alternativeName>
    <alternativeName>
        <fullName evidence="11 13">Membrane integrase YidC</fullName>
    </alternativeName>
    <alternativeName>
        <fullName evidence="13">Membrane protein YidC</fullName>
    </alternativeName>
</protein>
<evidence type="ECO:0000313" key="18">
    <source>
        <dbReference type="Proteomes" id="UP000590740"/>
    </source>
</evidence>
<feature type="transmembrane region" description="Helical" evidence="13">
    <location>
        <begin position="6"/>
        <end position="23"/>
    </location>
</feature>
<dbReference type="Pfam" id="PF14849">
    <property type="entry name" value="YidC_periplas"/>
    <property type="match status" value="1"/>
</dbReference>
<evidence type="ECO:0000256" key="3">
    <source>
        <dbReference type="ARBA" id="ARBA00015325"/>
    </source>
</evidence>
<evidence type="ECO:0000256" key="1">
    <source>
        <dbReference type="ARBA" id="ARBA00004429"/>
    </source>
</evidence>
<keyword evidence="10 13" id="KW-0143">Chaperone</keyword>
<dbReference type="CDD" id="cd19961">
    <property type="entry name" value="EcYidC-like_peri"/>
    <property type="match status" value="1"/>
</dbReference>
<dbReference type="Gene3D" id="2.70.98.90">
    <property type="match status" value="1"/>
</dbReference>
<evidence type="ECO:0000256" key="14">
    <source>
        <dbReference type="SAM" id="MobiDB-lite"/>
    </source>
</evidence>
<dbReference type="InterPro" id="IPR019998">
    <property type="entry name" value="Membr_insert_YidC"/>
</dbReference>
<dbReference type="GO" id="GO:0015031">
    <property type="term" value="P:protein transport"/>
    <property type="evidence" value="ECO:0007669"/>
    <property type="project" value="UniProtKB-KW"/>
</dbReference>
<sequence length="603" mass="66994">MDRKSWIVVTLCVILMGVNWHYMQENQKLQQAEAARKKQEEVAKKAAQAAEAKATSPAASATTTAAPAAAELPEEKHSLKVGTVTFELSSKGGGISRAVLAGTDKVTLNVNGLEPIGALRREAAGLDTIAYKLTAKSDKSATFEGTSKEGILVTKTYTLTEGAEGDEHLVDLKVTLKNTGTTQHRSEEYYLYAGAASAIKHDDARYDGFFWNNAGDTDKHLSNYYAKGFFSDAPTEFKNSYSALRYTGVMTRFYTHILTRIAEKDASAKFWSSRRKLAQPIDTAHATRTDIEDYAYDAAMGLPVVDLAPGASVTESYQIYLGPKEYDRLARIGHQRSYAMFYGYFKIVSIALSKVMRWMHDISGSWGLAVILLTIFVRLCLWPIHAKSTMTMKRMGLLGPKMKELQEKYKDNPQQQQMEVMKLYKDYGVNPLGGCLPLFLQFPIFIGLYSVLEVAAELRGQSFWWVRDLAAADTQGQLLGFNINPLPLIMGLTMVAQMKLTPQPATVDKTQQRIFMFMPLFFLWISYDFAAALALYWSTQNIFSIFQTRVMKLYMPEPKLEKVAAKPAAKPAAANGNNPFFNPGGAPQKEKKKGGNKPPRLGG</sequence>
<feature type="compositionally biased region" description="Low complexity" evidence="14">
    <location>
        <begin position="566"/>
        <end position="587"/>
    </location>
</feature>
<evidence type="ECO:0000259" key="16">
    <source>
        <dbReference type="Pfam" id="PF14849"/>
    </source>
</evidence>
<comment type="function">
    <text evidence="13">Required for the insertion and/or proper folding and/or complex formation of integral membrane proteins into the membrane. Involved in integration of membrane proteins that insert both dependently and independently of the Sec translocase complex, as well as at least some lipoproteins. Aids folding of multispanning membrane proteins.</text>
</comment>
<proteinExistence type="inferred from homology"/>
<dbReference type="PRINTS" id="PR00701">
    <property type="entry name" value="60KDINNERMP"/>
</dbReference>
<evidence type="ECO:0000259" key="15">
    <source>
        <dbReference type="Pfam" id="PF02096"/>
    </source>
</evidence>
<keyword evidence="9 13" id="KW-0472">Membrane</keyword>
<keyword evidence="7 13" id="KW-0653">Protein transport</keyword>
<dbReference type="GO" id="GO:0005886">
    <property type="term" value="C:plasma membrane"/>
    <property type="evidence" value="ECO:0007669"/>
    <property type="project" value="UniProtKB-SubCell"/>
</dbReference>
<keyword evidence="4 13" id="KW-0813">Transport</keyword>
<evidence type="ECO:0000256" key="4">
    <source>
        <dbReference type="ARBA" id="ARBA00022448"/>
    </source>
</evidence>
<feature type="transmembrane region" description="Helical" evidence="13">
    <location>
        <begin position="365"/>
        <end position="384"/>
    </location>
</feature>
<dbReference type="InterPro" id="IPR028053">
    <property type="entry name" value="Membr_insert_YidC_N"/>
</dbReference>
<evidence type="ECO:0000256" key="2">
    <source>
        <dbReference type="ARBA" id="ARBA00010527"/>
    </source>
</evidence>
<comment type="caution">
    <text evidence="17">The sequence shown here is derived from an EMBL/GenBank/DDBJ whole genome shotgun (WGS) entry which is preliminary data.</text>
</comment>
<evidence type="ECO:0000256" key="6">
    <source>
        <dbReference type="ARBA" id="ARBA00022692"/>
    </source>
</evidence>
<dbReference type="NCBIfam" id="TIGR03592">
    <property type="entry name" value="yidC_oxa1_cterm"/>
    <property type="match status" value="1"/>
</dbReference>
<evidence type="ECO:0000256" key="12">
    <source>
        <dbReference type="ARBA" id="ARBA00033342"/>
    </source>
</evidence>
<dbReference type="Pfam" id="PF02096">
    <property type="entry name" value="60KD_IMP"/>
    <property type="match status" value="1"/>
</dbReference>
<evidence type="ECO:0000313" key="17">
    <source>
        <dbReference type="EMBL" id="MBB5034463.1"/>
    </source>
</evidence>
<evidence type="ECO:0000256" key="13">
    <source>
        <dbReference type="HAMAP-Rule" id="MF_01810"/>
    </source>
</evidence>
<feature type="domain" description="Membrane insertase YidC N-terminal" evidence="16">
    <location>
        <begin position="130"/>
        <end position="349"/>
    </location>
</feature>
<name>A0A7W7YE24_9BACT</name>
<dbReference type="Proteomes" id="UP000590740">
    <property type="component" value="Unassembled WGS sequence"/>
</dbReference>
<comment type="subcellular location">
    <subcellularLocation>
        <location evidence="1">Cell inner membrane</location>
        <topology evidence="1">Multi-pass membrane protein</topology>
    </subcellularLocation>
    <subcellularLocation>
        <location evidence="13">Cell membrane</location>
        <topology evidence="13">Multi-pass membrane protein</topology>
    </subcellularLocation>
</comment>
<dbReference type="PANTHER" id="PTHR12428">
    <property type="entry name" value="OXA1"/>
    <property type="match status" value="1"/>
</dbReference>
<dbReference type="GO" id="GO:0032977">
    <property type="term" value="F:membrane insertase activity"/>
    <property type="evidence" value="ECO:0007669"/>
    <property type="project" value="InterPro"/>
</dbReference>
<dbReference type="InterPro" id="IPR038221">
    <property type="entry name" value="YidC_periplasmic_sf"/>
</dbReference>
<dbReference type="AlphaFoldDB" id="A0A7W7YE24"/>
<feature type="transmembrane region" description="Helical" evidence="13">
    <location>
        <begin position="514"/>
        <end position="537"/>
    </location>
</feature>
<dbReference type="GO" id="GO:0051205">
    <property type="term" value="P:protein insertion into membrane"/>
    <property type="evidence" value="ECO:0007669"/>
    <property type="project" value="UniProtKB-ARBA"/>
</dbReference>
<dbReference type="InterPro" id="IPR028055">
    <property type="entry name" value="YidC/Oxa/ALB_C"/>
</dbReference>
<feature type="domain" description="Membrane insertase YidC/Oxa/ALB C-terminal" evidence="15">
    <location>
        <begin position="366"/>
        <end position="552"/>
    </location>
</feature>
<dbReference type="InterPro" id="IPR001708">
    <property type="entry name" value="YidC/ALB3/OXA1/COX18"/>
</dbReference>
<gene>
    <name evidence="13" type="primary">yidC</name>
    <name evidence="17" type="ORF">HNQ65_004068</name>
</gene>
<feature type="compositionally biased region" description="Low complexity" evidence="14">
    <location>
        <begin position="46"/>
        <end position="71"/>
    </location>
</feature>
<dbReference type="PRINTS" id="PR01900">
    <property type="entry name" value="YIDCPROTEIN"/>
</dbReference>
<feature type="region of interest" description="Disordered" evidence="14">
    <location>
        <begin position="46"/>
        <end position="74"/>
    </location>
</feature>
<feature type="region of interest" description="Disordered" evidence="14">
    <location>
        <begin position="566"/>
        <end position="603"/>
    </location>
</feature>
<dbReference type="HAMAP" id="MF_01810">
    <property type="entry name" value="YidC_type1"/>
    <property type="match status" value="1"/>
</dbReference>
<evidence type="ECO:0000256" key="9">
    <source>
        <dbReference type="ARBA" id="ARBA00023136"/>
    </source>
</evidence>
<evidence type="ECO:0000256" key="8">
    <source>
        <dbReference type="ARBA" id="ARBA00022989"/>
    </source>
</evidence>
<dbReference type="InterPro" id="IPR047196">
    <property type="entry name" value="YidC_ALB_C"/>
</dbReference>
<dbReference type="CDD" id="cd20070">
    <property type="entry name" value="5TM_YidC_Alb3"/>
    <property type="match status" value="1"/>
</dbReference>
<feature type="transmembrane region" description="Helical" evidence="13">
    <location>
        <begin position="338"/>
        <end position="359"/>
    </location>
</feature>
<dbReference type="PANTHER" id="PTHR12428:SF65">
    <property type="entry name" value="CYTOCHROME C OXIDASE ASSEMBLY PROTEIN COX18, MITOCHONDRIAL"/>
    <property type="match status" value="1"/>
</dbReference>
<evidence type="ECO:0000256" key="10">
    <source>
        <dbReference type="ARBA" id="ARBA00023186"/>
    </source>
</evidence>
<keyword evidence="18" id="KW-1185">Reference proteome</keyword>
<keyword evidence="5 13" id="KW-1003">Cell membrane</keyword>